<evidence type="ECO:0000259" key="3">
    <source>
        <dbReference type="Pfam" id="PF03936"/>
    </source>
</evidence>
<protein>
    <submittedName>
        <fullName evidence="4">Uncharacterized protein</fullName>
    </submittedName>
</protein>
<gene>
    <name evidence="4" type="ORF">AQUCO_02500001v1</name>
</gene>
<dbReference type="PANTHER" id="PTHR31225">
    <property type="entry name" value="OS04G0344100 PROTEIN-RELATED"/>
    <property type="match status" value="1"/>
</dbReference>
<reference evidence="4 5" key="1">
    <citation type="submission" date="2017-09" db="EMBL/GenBank/DDBJ databases">
        <title>WGS assembly of Aquilegia coerulea Goldsmith.</title>
        <authorList>
            <person name="Hodges S."/>
            <person name="Kramer E."/>
            <person name="Nordborg M."/>
            <person name="Tomkins J."/>
            <person name="Borevitz J."/>
            <person name="Derieg N."/>
            <person name="Yan J."/>
            <person name="Mihaltcheva S."/>
            <person name="Hayes R.D."/>
            <person name="Rokhsar D."/>
        </authorList>
    </citation>
    <scope>NUCLEOTIDE SEQUENCE [LARGE SCALE GENOMIC DNA]</scope>
    <source>
        <strain evidence="5">cv. Goldsmith</strain>
    </source>
</reference>
<dbReference type="EMBL" id="KZ305042">
    <property type="protein sequence ID" value="PIA39976.1"/>
    <property type="molecule type" value="Genomic_DNA"/>
</dbReference>
<dbReference type="FunFam" id="1.50.10.130:FF:000001">
    <property type="entry name" value="Isoprene synthase, chloroplastic"/>
    <property type="match status" value="1"/>
</dbReference>
<evidence type="ECO:0000256" key="1">
    <source>
        <dbReference type="ARBA" id="ARBA00022723"/>
    </source>
</evidence>
<proteinExistence type="predicted"/>
<dbReference type="FunFam" id="1.10.600.10:FF:000007">
    <property type="entry name" value="Isoprene synthase, chloroplastic"/>
    <property type="match status" value="1"/>
</dbReference>
<feature type="domain" description="Terpene synthase N-terminal" evidence="2">
    <location>
        <begin position="55"/>
        <end position="227"/>
    </location>
</feature>
<name>A0A2G5D8Y6_AQUCA</name>
<dbReference type="Pfam" id="PF01397">
    <property type="entry name" value="Terpene_synth"/>
    <property type="match status" value="1"/>
</dbReference>
<dbReference type="GO" id="GO:0000287">
    <property type="term" value="F:magnesium ion binding"/>
    <property type="evidence" value="ECO:0007669"/>
    <property type="project" value="InterPro"/>
</dbReference>
<keyword evidence="1" id="KW-0479">Metal-binding</keyword>
<dbReference type="InterPro" id="IPR008930">
    <property type="entry name" value="Terpenoid_cyclase/PrenylTrfase"/>
</dbReference>
<keyword evidence="5" id="KW-1185">Reference proteome</keyword>
<dbReference type="InterPro" id="IPR005630">
    <property type="entry name" value="Terpene_synthase_metal-bd"/>
</dbReference>
<dbReference type="AlphaFoldDB" id="A0A2G5D8Y6"/>
<dbReference type="InterPro" id="IPR001906">
    <property type="entry name" value="Terpene_synth_N"/>
</dbReference>
<dbReference type="InterPro" id="IPR036965">
    <property type="entry name" value="Terpene_synth_N_sf"/>
</dbReference>
<dbReference type="STRING" id="218851.A0A2G5D8Y6"/>
<dbReference type="SFLD" id="SFLDG01019">
    <property type="entry name" value="Terpene_Cyclase_Like_1_C_Termi"/>
    <property type="match status" value="1"/>
</dbReference>
<dbReference type="InterPro" id="IPR044814">
    <property type="entry name" value="Terpene_cyclase_plant_C1"/>
</dbReference>
<evidence type="ECO:0000313" key="5">
    <source>
        <dbReference type="Proteomes" id="UP000230069"/>
    </source>
</evidence>
<dbReference type="Proteomes" id="UP000230069">
    <property type="component" value="Unassembled WGS sequence"/>
</dbReference>
<dbReference type="Gene3D" id="1.50.10.130">
    <property type="entry name" value="Terpene synthase, N-terminal domain"/>
    <property type="match status" value="1"/>
</dbReference>
<dbReference type="SUPFAM" id="SSF48576">
    <property type="entry name" value="Terpenoid synthases"/>
    <property type="match status" value="1"/>
</dbReference>
<dbReference type="InParanoid" id="A0A2G5D8Y6"/>
<dbReference type="SUPFAM" id="SSF48239">
    <property type="entry name" value="Terpenoid cyclases/Protein prenyltransferases"/>
    <property type="match status" value="1"/>
</dbReference>
<dbReference type="OrthoDB" id="1877784at2759"/>
<accession>A0A2G5D8Y6</accession>
<dbReference type="InterPro" id="IPR034741">
    <property type="entry name" value="Terpene_cyclase-like_1_C"/>
</dbReference>
<dbReference type="Gene3D" id="1.10.600.10">
    <property type="entry name" value="Farnesyl Diphosphate Synthase"/>
    <property type="match status" value="1"/>
</dbReference>
<organism evidence="4 5">
    <name type="scientific">Aquilegia coerulea</name>
    <name type="common">Rocky mountain columbine</name>
    <dbReference type="NCBI Taxonomy" id="218851"/>
    <lineage>
        <taxon>Eukaryota</taxon>
        <taxon>Viridiplantae</taxon>
        <taxon>Streptophyta</taxon>
        <taxon>Embryophyta</taxon>
        <taxon>Tracheophyta</taxon>
        <taxon>Spermatophyta</taxon>
        <taxon>Magnoliopsida</taxon>
        <taxon>Ranunculales</taxon>
        <taxon>Ranunculaceae</taxon>
        <taxon>Thalictroideae</taxon>
        <taxon>Aquilegia</taxon>
    </lineage>
</organism>
<feature type="domain" description="Terpene synthase metal-binding" evidence="3">
    <location>
        <begin position="285"/>
        <end position="519"/>
    </location>
</feature>
<evidence type="ECO:0000259" key="2">
    <source>
        <dbReference type="Pfam" id="PF01397"/>
    </source>
</evidence>
<dbReference type="GO" id="GO:0016102">
    <property type="term" value="P:diterpenoid biosynthetic process"/>
    <property type="evidence" value="ECO:0007669"/>
    <property type="project" value="InterPro"/>
</dbReference>
<dbReference type="SFLD" id="SFLDS00005">
    <property type="entry name" value="Isoprenoid_Synthase_Type_I"/>
    <property type="match status" value="1"/>
</dbReference>
<dbReference type="CDD" id="cd00684">
    <property type="entry name" value="Terpene_cyclase_plant_C1"/>
    <property type="match status" value="1"/>
</dbReference>
<dbReference type="Pfam" id="PF03936">
    <property type="entry name" value="Terpene_synth_C"/>
    <property type="match status" value="1"/>
</dbReference>
<dbReference type="InterPro" id="IPR008949">
    <property type="entry name" value="Isoprenoid_synthase_dom_sf"/>
</dbReference>
<sequence>MALRLISFPLFRNEKCMNLKLRHSLLRCQSMIKIIRCIASDQNIGQMISCPAKFWDSAYIKSFESAYKKDLYKIRAEELKANVRKLLNELVGPSAKLELIDAIERLGVAYHFEAEINGVLDNVITNVRQRLSENDLHTAALQFRLLRKNGYNIPEDIFEAFQDEMGNFKACLREDVKGMLSLYEASHLGFGGETIMDKAKDFTMTHLKEPGKGNISPNLAIKVAHSLEVPLHWRVIRAEARWYMDIYGTEENMKPALLALAKLDYNMVQATHQKELANIVRWWEDLGLQSLSFLRDRVMINFVWSLAMAFEPRFARVREVISKLLILLTVLDDMYDTRGSLEELELFTDAVERWDMKAMELLPQYMKICYMALLNTNSLIGYEILKEQAYDITGHQKKTWVQLCKAYLTEAKWFHQGYMPTSEEYLDNAMYSVGAHMALLNAYFLTANKITKEALECVERLPDLIYCPAMMCRFANDLGIITDEQKICSIQIYMKELSISDEVAARKHIEQLFTEIWKKMNQAATQAHHPFSKPFINVAMNLCRQAQCILMFQDGNLDLDNLMSSVFEDIPLD</sequence>
<evidence type="ECO:0000313" key="4">
    <source>
        <dbReference type="EMBL" id="PIA39976.1"/>
    </source>
</evidence>
<dbReference type="InterPro" id="IPR050148">
    <property type="entry name" value="Terpene_synthase-like"/>
</dbReference>
<dbReference type="GO" id="GO:0010333">
    <property type="term" value="F:terpene synthase activity"/>
    <property type="evidence" value="ECO:0007669"/>
    <property type="project" value="InterPro"/>
</dbReference>